<sequence length="85" mass="10024">MELPKFTKTKEEFMSYRTSLEQKWDYENVMNYAVQEEGKKKYGEGEKKGKKENKIDTARKMKAKGYSFAEIAEITDLSIEEIENL</sequence>
<comment type="caution">
    <text evidence="1">The sequence shown here is derived from an EMBL/GenBank/DDBJ whole genome shotgun (WGS) entry which is preliminary data.</text>
</comment>
<organism evidence="1 2">
    <name type="scientific">Arcticibacter svalbardensis MN12-7</name>
    <dbReference type="NCBI Taxonomy" id="1150600"/>
    <lineage>
        <taxon>Bacteria</taxon>
        <taxon>Pseudomonadati</taxon>
        <taxon>Bacteroidota</taxon>
        <taxon>Sphingobacteriia</taxon>
        <taxon>Sphingobacteriales</taxon>
        <taxon>Sphingobacteriaceae</taxon>
        <taxon>Arcticibacter</taxon>
    </lineage>
</organism>
<gene>
    <name evidence="1" type="ORF">ADIARSV_2837</name>
</gene>
<accession>R9GQK6</accession>
<evidence type="ECO:0000313" key="2">
    <source>
        <dbReference type="Proteomes" id="UP000014174"/>
    </source>
</evidence>
<protein>
    <recommendedName>
        <fullName evidence="3">Transposase</fullName>
    </recommendedName>
</protein>
<dbReference type="Proteomes" id="UP000014174">
    <property type="component" value="Unassembled WGS sequence"/>
</dbReference>
<dbReference type="EMBL" id="AQPN01000100">
    <property type="protein sequence ID" value="EOR94003.1"/>
    <property type="molecule type" value="Genomic_DNA"/>
</dbReference>
<keyword evidence="2" id="KW-1185">Reference proteome</keyword>
<dbReference type="STRING" id="1150600.ADIARSV_2837"/>
<evidence type="ECO:0000313" key="1">
    <source>
        <dbReference type="EMBL" id="EOR94003.1"/>
    </source>
</evidence>
<proteinExistence type="predicted"/>
<name>R9GQK6_9SPHI</name>
<dbReference type="eggNOG" id="ENOG502ZIKW">
    <property type="taxonomic scope" value="Bacteria"/>
</dbReference>
<evidence type="ECO:0008006" key="3">
    <source>
        <dbReference type="Google" id="ProtNLM"/>
    </source>
</evidence>
<reference evidence="1 2" key="1">
    <citation type="journal article" date="2013" name="Genome Announc.">
        <title>Draft Genome Sequence of Arcticibacter svalbardensis Strain MN12-7T, a Member of the Family Sphingobacteriaceae Isolated from an Arctic Soil Sample.</title>
        <authorList>
            <person name="Shivaji S."/>
            <person name="Ara S."/>
            <person name="Prasad S."/>
            <person name="Manasa B.P."/>
            <person name="Begum Z."/>
            <person name="Singh A."/>
            <person name="Kumar Pinnaka A."/>
        </authorList>
    </citation>
    <scope>NUCLEOTIDE SEQUENCE [LARGE SCALE GENOMIC DNA]</scope>
    <source>
        <strain evidence="1 2">MN12-7</strain>
    </source>
</reference>
<dbReference type="AlphaFoldDB" id="R9GQK6"/>